<evidence type="ECO:0000313" key="3">
    <source>
        <dbReference type="Proteomes" id="UP000015346"/>
    </source>
</evidence>
<name>S9SHR0_9RHOB</name>
<comment type="caution">
    <text evidence="2">The sequence shown here is derived from an EMBL/GenBank/DDBJ whole genome shotgun (WGS) entry which is preliminary data.</text>
</comment>
<sequence length="111" mass="12237">MTHAAFDRRLRALSRKHDRMARGIVYRIGRDGLITAHPRPLAPRFPLKALMGLVFAAFGFKIALFSLIGPEVYEARLAHLRAGSLVEQAGAWLMQPDGVTRAGAAVLDAFR</sequence>
<keyword evidence="3" id="KW-1185">Reference proteome</keyword>
<keyword evidence="1" id="KW-1133">Transmembrane helix</keyword>
<dbReference type="AlphaFoldDB" id="S9SHR0"/>
<feature type="transmembrane region" description="Helical" evidence="1">
    <location>
        <begin position="49"/>
        <end position="68"/>
    </location>
</feature>
<dbReference type="EMBL" id="AOLV01000012">
    <property type="protein sequence ID" value="EPX85874.1"/>
    <property type="molecule type" value="Genomic_DNA"/>
</dbReference>
<evidence type="ECO:0000256" key="1">
    <source>
        <dbReference type="SAM" id="Phobius"/>
    </source>
</evidence>
<proteinExistence type="predicted"/>
<dbReference type="HOGENOM" id="CLU_153188_0_0_5"/>
<gene>
    <name evidence="2" type="ORF">ruthe_01595</name>
</gene>
<dbReference type="RefSeq" id="WP_021097684.1">
    <property type="nucleotide sequence ID" value="NZ_KE557320.1"/>
</dbReference>
<dbReference type="STRING" id="1123069.ruthe_01595"/>
<reference evidence="2 3" key="1">
    <citation type="journal article" date="2013" name="Stand. Genomic Sci.">
        <title>Genome sequence of the reddish-pigmented Rubellimicrobium thermophilum type strain (DSM 16684(T)), a member of the Roseobacter clade.</title>
        <authorList>
            <person name="Fiebig A."/>
            <person name="Riedel T."/>
            <person name="Gronow S."/>
            <person name="Petersen J."/>
            <person name="Klenk H.P."/>
            <person name="Goker M."/>
        </authorList>
    </citation>
    <scope>NUCLEOTIDE SEQUENCE [LARGE SCALE GENOMIC DNA]</scope>
    <source>
        <strain evidence="2 3">DSM 16684</strain>
    </source>
</reference>
<evidence type="ECO:0000313" key="2">
    <source>
        <dbReference type="EMBL" id="EPX85874.1"/>
    </source>
</evidence>
<dbReference type="Proteomes" id="UP000015346">
    <property type="component" value="Unassembled WGS sequence"/>
</dbReference>
<organism evidence="2 3">
    <name type="scientific">Rubellimicrobium thermophilum DSM 16684</name>
    <dbReference type="NCBI Taxonomy" id="1123069"/>
    <lineage>
        <taxon>Bacteria</taxon>
        <taxon>Pseudomonadati</taxon>
        <taxon>Pseudomonadota</taxon>
        <taxon>Alphaproteobacteria</taxon>
        <taxon>Rhodobacterales</taxon>
        <taxon>Roseobacteraceae</taxon>
        <taxon>Rubellimicrobium</taxon>
    </lineage>
</organism>
<protein>
    <submittedName>
        <fullName evidence="2">Uncharacterized protein</fullName>
    </submittedName>
</protein>
<keyword evidence="1" id="KW-0812">Transmembrane</keyword>
<accession>S9SHR0</accession>
<keyword evidence="1" id="KW-0472">Membrane</keyword>